<evidence type="ECO:0000313" key="1">
    <source>
        <dbReference type="EMBL" id="MFC7391375.1"/>
    </source>
</evidence>
<keyword evidence="2" id="KW-1185">Reference proteome</keyword>
<comment type="caution">
    <text evidence="1">The sequence shown here is derived from an EMBL/GenBank/DDBJ whole genome shotgun (WGS) entry which is preliminary data.</text>
</comment>
<evidence type="ECO:0000313" key="2">
    <source>
        <dbReference type="Proteomes" id="UP001596439"/>
    </source>
</evidence>
<sequence>MEQFNVADFECKVEKSITRIKEMLSESDPLLTMIQLYNYKFFRGLMNIEETIQGNTTPFENKLLDITQSILVSNQLIIDHDIEDDFLVEEYLEEIESFYSAASILISFSPKEEIIRYSQGMQFNVTGTLYPLFEQDHFTDMLSPYDQLLQNTFGLTSSNLVNGILAISKHLRSTLYIKFLGDTDGISDEGSFIDLHVIADYFDVEKITKWPKTFIKELSLSRGEYKDFYEDNLSIVTKESPIKYKPFLELDGRFYCFSIDNFIDNIYRSTLRVIRANNPGSSNQINLIQNNLSEEISLKLLKKMLPKSKLYKNVFYKAPVGGNGKDEWCECDGIFIFDNVMIIVEVKGGALSPVSPFSDEVAYLKSLDDLAKNPYNQSLRFYNTYKKQDFIELFSKESKRKYQKVAIVSDIKFVQACSVTLDDFNEIASRIEKTDIIQKSDLPIWCISINDLRVYPELFDSPSIFLNYLYQRSKASKNPYIKLNDELDHIGLYFEYNDYSKRINEVVEEHQDISEVFIDNHREEIDVYMTMKFNSILENADPDNSSCSLSDCKFHKKPNQKMPKTFQQLIDLLDTKMNEELIRVARYLLMLDWDTRENIETFLTSRSRKLLESKRRGVILTPYMPMNYKKENKIEELPVISIFLLHSSNRVFKNETERKRFLMERVFDEDEQTICLVVGINDKAILNKAVVYNIGPEQFKALPFETYERLKTIRMKISEARNTREF</sequence>
<reference evidence="2" key="1">
    <citation type="journal article" date="2019" name="Int. J. Syst. Evol. Microbiol.">
        <title>The Global Catalogue of Microorganisms (GCM) 10K type strain sequencing project: providing services to taxonomists for standard genome sequencing and annotation.</title>
        <authorList>
            <consortium name="The Broad Institute Genomics Platform"/>
            <consortium name="The Broad Institute Genome Sequencing Center for Infectious Disease"/>
            <person name="Wu L."/>
            <person name="Ma J."/>
        </authorList>
    </citation>
    <scope>NUCLEOTIDE SEQUENCE [LARGE SCALE GENOMIC DNA]</scope>
    <source>
        <strain evidence="2">CCUG 55590</strain>
    </source>
</reference>
<dbReference type="RefSeq" id="WP_214791242.1">
    <property type="nucleotide sequence ID" value="NZ_JANIEL010000082.1"/>
</dbReference>
<evidence type="ECO:0008006" key="3">
    <source>
        <dbReference type="Google" id="ProtNLM"/>
    </source>
</evidence>
<gene>
    <name evidence="1" type="ORF">ACFQO8_14660</name>
</gene>
<dbReference type="Proteomes" id="UP001596439">
    <property type="component" value="Unassembled WGS sequence"/>
</dbReference>
<accession>A0ABW2PS62</accession>
<organism evidence="1 2">
    <name type="scientific">Exiguobacterium aestuarii</name>
    <dbReference type="NCBI Taxonomy" id="273527"/>
    <lineage>
        <taxon>Bacteria</taxon>
        <taxon>Bacillati</taxon>
        <taxon>Bacillota</taxon>
        <taxon>Bacilli</taxon>
        <taxon>Bacillales</taxon>
        <taxon>Bacillales Family XII. Incertae Sedis</taxon>
        <taxon>Exiguobacterium</taxon>
    </lineage>
</organism>
<name>A0ABW2PS62_9BACL</name>
<protein>
    <recommendedName>
        <fullName evidence="3">NERD domain-containing protein</fullName>
    </recommendedName>
</protein>
<proteinExistence type="predicted"/>
<dbReference type="EMBL" id="JBHTCE010000007">
    <property type="protein sequence ID" value="MFC7391375.1"/>
    <property type="molecule type" value="Genomic_DNA"/>
</dbReference>